<dbReference type="InterPro" id="IPR005119">
    <property type="entry name" value="LysR_subst-bd"/>
</dbReference>
<dbReference type="InterPro" id="IPR036390">
    <property type="entry name" value="WH_DNA-bd_sf"/>
</dbReference>
<dbReference type="RefSeq" id="WP_220343041.1">
    <property type="nucleotide sequence ID" value="NZ_QUNG01000027.1"/>
</dbReference>
<dbReference type="GO" id="GO:0006351">
    <property type="term" value="P:DNA-templated transcription"/>
    <property type="evidence" value="ECO:0007669"/>
    <property type="project" value="TreeGrafter"/>
</dbReference>
<comment type="caution">
    <text evidence="6">The sequence shown here is derived from an EMBL/GenBank/DDBJ whole genome shotgun (WGS) entry which is preliminary data.</text>
</comment>
<keyword evidence="7" id="KW-1185">Reference proteome</keyword>
<dbReference type="Gene3D" id="3.40.190.10">
    <property type="entry name" value="Periplasmic binding protein-like II"/>
    <property type="match status" value="2"/>
</dbReference>
<proteinExistence type="inferred from homology"/>
<dbReference type="InterPro" id="IPR058163">
    <property type="entry name" value="LysR-type_TF_proteobact-type"/>
</dbReference>
<dbReference type="GO" id="GO:0003700">
    <property type="term" value="F:DNA-binding transcription factor activity"/>
    <property type="evidence" value="ECO:0007669"/>
    <property type="project" value="InterPro"/>
</dbReference>
<evidence type="ECO:0000313" key="7">
    <source>
        <dbReference type="Proteomes" id="UP000256542"/>
    </source>
</evidence>
<dbReference type="SUPFAM" id="SSF46785">
    <property type="entry name" value="Winged helix' DNA-binding domain"/>
    <property type="match status" value="1"/>
</dbReference>
<evidence type="ECO:0000256" key="4">
    <source>
        <dbReference type="ARBA" id="ARBA00023163"/>
    </source>
</evidence>
<dbReference type="GO" id="GO:0043565">
    <property type="term" value="F:sequence-specific DNA binding"/>
    <property type="evidence" value="ECO:0007669"/>
    <property type="project" value="TreeGrafter"/>
</dbReference>
<dbReference type="PRINTS" id="PR00039">
    <property type="entry name" value="HTHLYSR"/>
</dbReference>
<evidence type="ECO:0000256" key="2">
    <source>
        <dbReference type="ARBA" id="ARBA00023015"/>
    </source>
</evidence>
<sequence length="301" mass="34362">MMKEIDLPTTSSLVAFEATVRLGSMTAAAQELNITQPLVSQRIRSLEDVLGGVLINRSKKPLKATRAGQHFYNNIQGSMQNLLHAFASAKHDLNDNKKKISICAYFGFAFHWIMPRLQRLQEAFPDYLFEIQPTNSLDDMTQSNADIVFHFSSKVGKHRFEKSFIKEQVFPVCSPEFAARYKLTDHDEITNLRNLPLLHKDQDDPRWFNWHNWAELLGIQYSDLPVMFCYNNYPLVVESAVNGHGICLGWQGIIDNFIADGKLIKLGPVLTSTTRGYLICSDYQDTLSVGKVIEWFLKEVE</sequence>
<organism evidence="6 7">
    <name type="scientific">Marinomonas pollencensis</name>
    <dbReference type="NCBI Taxonomy" id="491954"/>
    <lineage>
        <taxon>Bacteria</taxon>
        <taxon>Pseudomonadati</taxon>
        <taxon>Pseudomonadota</taxon>
        <taxon>Gammaproteobacteria</taxon>
        <taxon>Oceanospirillales</taxon>
        <taxon>Oceanospirillaceae</taxon>
        <taxon>Marinomonas</taxon>
    </lineage>
</organism>
<dbReference type="PANTHER" id="PTHR30537:SF26">
    <property type="entry name" value="GLYCINE CLEAVAGE SYSTEM TRANSCRIPTIONAL ACTIVATOR"/>
    <property type="match status" value="1"/>
</dbReference>
<feature type="domain" description="HTH lysR-type" evidence="5">
    <location>
        <begin position="8"/>
        <end position="65"/>
    </location>
</feature>
<dbReference type="Proteomes" id="UP000256542">
    <property type="component" value="Unassembled WGS sequence"/>
</dbReference>
<evidence type="ECO:0000256" key="3">
    <source>
        <dbReference type="ARBA" id="ARBA00023125"/>
    </source>
</evidence>
<gene>
    <name evidence="6" type="ORF">DFP81_1274</name>
</gene>
<keyword evidence="3" id="KW-0238">DNA-binding</keyword>
<name>A0A3E0D7Y0_9GAMM</name>
<comment type="similarity">
    <text evidence="1">Belongs to the LysR transcriptional regulatory family.</text>
</comment>
<dbReference type="PROSITE" id="PS50931">
    <property type="entry name" value="HTH_LYSR"/>
    <property type="match status" value="1"/>
</dbReference>
<evidence type="ECO:0000313" key="6">
    <source>
        <dbReference type="EMBL" id="REG78205.1"/>
    </source>
</evidence>
<dbReference type="AlphaFoldDB" id="A0A3E0D7Y0"/>
<dbReference type="InterPro" id="IPR036388">
    <property type="entry name" value="WH-like_DNA-bd_sf"/>
</dbReference>
<dbReference type="Pfam" id="PF03466">
    <property type="entry name" value="LysR_substrate"/>
    <property type="match status" value="1"/>
</dbReference>
<dbReference type="PANTHER" id="PTHR30537">
    <property type="entry name" value="HTH-TYPE TRANSCRIPTIONAL REGULATOR"/>
    <property type="match status" value="1"/>
</dbReference>
<reference evidence="6 7" key="1">
    <citation type="submission" date="2018-08" db="EMBL/GenBank/DDBJ databases">
        <title>Genomic Encyclopedia of Type Strains, Phase III (KMG-III): the genomes of soil and plant-associated and newly described type strains.</title>
        <authorList>
            <person name="Whitman W."/>
        </authorList>
    </citation>
    <scope>NUCLEOTIDE SEQUENCE [LARGE SCALE GENOMIC DNA]</scope>
    <source>
        <strain evidence="6 7">CECT 7375</strain>
    </source>
</reference>
<evidence type="ECO:0000259" key="5">
    <source>
        <dbReference type="PROSITE" id="PS50931"/>
    </source>
</evidence>
<dbReference type="Gene3D" id="1.10.10.10">
    <property type="entry name" value="Winged helix-like DNA-binding domain superfamily/Winged helix DNA-binding domain"/>
    <property type="match status" value="1"/>
</dbReference>
<evidence type="ECO:0000256" key="1">
    <source>
        <dbReference type="ARBA" id="ARBA00009437"/>
    </source>
</evidence>
<dbReference type="EMBL" id="QUNG01000027">
    <property type="protein sequence ID" value="REG78205.1"/>
    <property type="molecule type" value="Genomic_DNA"/>
</dbReference>
<dbReference type="SUPFAM" id="SSF53850">
    <property type="entry name" value="Periplasmic binding protein-like II"/>
    <property type="match status" value="1"/>
</dbReference>
<dbReference type="InterPro" id="IPR000847">
    <property type="entry name" value="LysR_HTH_N"/>
</dbReference>
<accession>A0A3E0D7Y0</accession>
<protein>
    <submittedName>
        <fullName evidence="6">LysR family transcriptional regulator</fullName>
    </submittedName>
</protein>
<keyword evidence="2" id="KW-0805">Transcription regulation</keyword>
<keyword evidence="4" id="KW-0804">Transcription</keyword>
<dbReference type="Pfam" id="PF00126">
    <property type="entry name" value="HTH_1"/>
    <property type="match status" value="1"/>
</dbReference>